<evidence type="ECO:0000313" key="1">
    <source>
        <dbReference type="EMBL" id="SFS30188.1"/>
    </source>
</evidence>
<dbReference type="OrthoDB" id="1223654at2"/>
<dbReference type="EMBL" id="FOZZ01000001">
    <property type="protein sequence ID" value="SFS30188.1"/>
    <property type="molecule type" value="Genomic_DNA"/>
</dbReference>
<name>A0A1I6NQH1_9SPHI</name>
<sequence length="275" mass="31677">MRDYFSAQMLRWFILFLGIVIYSSSFAQKGLEGKVIDARGVPVAGASVYINNSTVSSSSDKDGRFRLVTNLQGNIELVISSIGFQTQTVNLVLPTDQSLQIVLQPKSIEIEEVVVQAYDKDGWQQWGRYFTETFIGLGENAEKTKILNPDVLRFRYNKAAKKLRVWAVETLQIENKALGYHIKYDLGHYESDFAERTIQYSGYANYTVLSDKRSIRRNREKTYNSSFMKFVRSIYNAHWAQDGYTVRALKKLRNEDKFEADSILKVVNRIVQYTP</sequence>
<dbReference type="Pfam" id="PF13715">
    <property type="entry name" value="CarbopepD_reg_2"/>
    <property type="match status" value="1"/>
</dbReference>
<dbReference type="InterPro" id="IPR008969">
    <property type="entry name" value="CarboxyPept-like_regulatory"/>
</dbReference>
<dbReference type="AlphaFoldDB" id="A0A1I6NQH1"/>
<reference evidence="1 2" key="1">
    <citation type="submission" date="2016-10" db="EMBL/GenBank/DDBJ databases">
        <authorList>
            <person name="de Groot N.N."/>
        </authorList>
    </citation>
    <scope>NUCLEOTIDE SEQUENCE [LARGE SCALE GENOMIC DNA]</scope>
    <source>
        <strain evidence="1 2">DSM 22789</strain>
    </source>
</reference>
<protein>
    <submittedName>
        <fullName evidence="1">CarboxypepD_reg-like domain-containing protein</fullName>
    </submittedName>
</protein>
<dbReference type="RefSeq" id="WP_093363133.1">
    <property type="nucleotide sequence ID" value="NZ_FOZZ01000001.1"/>
</dbReference>
<organism evidence="1 2">
    <name type="scientific">Sphingobacterium wenxiniae</name>
    <dbReference type="NCBI Taxonomy" id="683125"/>
    <lineage>
        <taxon>Bacteria</taxon>
        <taxon>Pseudomonadati</taxon>
        <taxon>Bacteroidota</taxon>
        <taxon>Sphingobacteriia</taxon>
        <taxon>Sphingobacteriales</taxon>
        <taxon>Sphingobacteriaceae</taxon>
        <taxon>Sphingobacterium</taxon>
    </lineage>
</organism>
<dbReference type="Gene3D" id="2.60.40.1120">
    <property type="entry name" value="Carboxypeptidase-like, regulatory domain"/>
    <property type="match status" value="1"/>
</dbReference>
<proteinExistence type="predicted"/>
<dbReference type="SUPFAM" id="SSF49464">
    <property type="entry name" value="Carboxypeptidase regulatory domain-like"/>
    <property type="match status" value="1"/>
</dbReference>
<dbReference type="STRING" id="683125.SAMN05660206_1015"/>
<keyword evidence="2" id="KW-1185">Reference proteome</keyword>
<gene>
    <name evidence="1" type="ORF">SAMN05660206_1015</name>
</gene>
<dbReference type="Proteomes" id="UP000198785">
    <property type="component" value="Unassembled WGS sequence"/>
</dbReference>
<accession>A0A1I6NQH1</accession>
<evidence type="ECO:0000313" key="2">
    <source>
        <dbReference type="Proteomes" id="UP000198785"/>
    </source>
</evidence>